<evidence type="ECO:0000256" key="4">
    <source>
        <dbReference type="ARBA" id="ARBA00022519"/>
    </source>
</evidence>
<keyword evidence="2" id="KW-0813">Transport</keyword>
<keyword evidence="12" id="KW-1185">Reference proteome</keyword>
<dbReference type="InterPro" id="IPR007387">
    <property type="entry name" value="TRAP_DctQ"/>
</dbReference>
<comment type="subcellular location">
    <subcellularLocation>
        <location evidence="1">Cell inner membrane</location>
        <topology evidence="1">Multi-pass membrane protein</topology>
    </subcellularLocation>
</comment>
<feature type="transmembrane region" description="Helical" evidence="9">
    <location>
        <begin position="131"/>
        <end position="152"/>
    </location>
</feature>
<evidence type="ECO:0000256" key="9">
    <source>
        <dbReference type="SAM" id="Phobius"/>
    </source>
</evidence>
<comment type="caution">
    <text evidence="11">The sequence shown here is derived from an EMBL/GenBank/DDBJ whole genome shotgun (WGS) entry which is preliminary data.</text>
</comment>
<reference evidence="11" key="1">
    <citation type="submission" date="2021-03" db="EMBL/GenBank/DDBJ databases">
        <title>Genomic Encyclopedia of Type Strains, Phase IV (KMG-IV): sequencing the most valuable type-strain genomes for metagenomic binning, comparative biology and taxonomic classification.</title>
        <authorList>
            <person name="Goeker M."/>
        </authorList>
    </citation>
    <scope>NUCLEOTIDE SEQUENCE</scope>
    <source>
        <strain evidence="11">DSM 107338</strain>
    </source>
</reference>
<gene>
    <name evidence="11" type="ORF">J2Z64_000067</name>
</gene>
<keyword evidence="3" id="KW-1003">Cell membrane</keyword>
<evidence type="ECO:0000256" key="5">
    <source>
        <dbReference type="ARBA" id="ARBA00022692"/>
    </source>
</evidence>
<evidence type="ECO:0000259" key="10">
    <source>
        <dbReference type="Pfam" id="PF04290"/>
    </source>
</evidence>
<evidence type="ECO:0000256" key="8">
    <source>
        <dbReference type="ARBA" id="ARBA00038436"/>
    </source>
</evidence>
<evidence type="ECO:0000313" key="11">
    <source>
        <dbReference type="EMBL" id="MBP2075856.1"/>
    </source>
</evidence>
<keyword evidence="6 9" id="KW-1133">Transmembrane helix</keyword>
<keyword evidence="4" id="KW-0997">Cell inner membrane</keyword>
<evidence type="ECO:0000313" key="12">
    <source>
        <dbReference type="Proteomes" id="UP001138793"/>
    </source>
</evidence>
<accession>A0A9X0YRW5</accession>
<feature type="transmembrane region" description="Helical" evidence="9">
    <location>
        <begin position="90"/>
        <end position="111"/>
    </location>
</feature>
<comment type="similarity">
    <text evidence="8">Belongs to the TRAP transporter small permease family.</text>
</comment>
<dbReference type="InterPro" id="IPR055348">
    <property type="entry name" value="DctQ"/>
</dbReference>
<dbReference type="PANTHER" id="PTHR35011:SF10">
    <property type="entry name" value="TRAP TRANSPORTER SMALL PERMEASE PROTEIN"/>
    <property type="match status" value="1"/>
</dbReference>
<dbReference type="OrthoDB" id="2877624at2"/>
<evidence type="ECO:0000256" key="2">
    <source>
        <dbReference type="ARBA" id="ARBA00022448"/>
    </source>
</evidence>
<feature type="transmembrane region" description="Helical" evidence="9">
    <location>
        <begin position="52"/>
        <end position="70"/>
    </location>
</feature>
<dbReference type="Proteomes" id="UP001138793">
    <property type="component" value="Unassembled WGS sequence"/>
</dbReference>
<feature type="transmembrane region" description="Helical" evidence="9">
    <location>
        <begin position="21"/>
        <end position="40"/>
    </location>
</feature>
<dbReference type="GO" id="GO:0015740">
    <property type="term" value="P:C4-dicarboxylate transport"/>
    <property type="evidence" value="ECO:0007669"/>
    <property type="project" value="TreeGrafter"/>
</dbReference>
<name>A0A9X0YRW5_9BACI</name>
<dbReference type="GO" id="GO:0005886">
    <property type="term" value="C:plasma membrane"/>
    <property type="evidence" value="ECO:0007669"/>
    <property type="project" value="UniProtKB-SubCell"/>
</dbReference>
<evidence type="ECO:0000256" key="6">
    <source>
        <dbReference type="ARBA" id="ARBA00022989"/>
    </source>
</evidence>
<dbReference type="EMBL" id="JAGGMB010000001">
    <property type="protein sequence ID" value="MBP2075856.1"/>
    <property type="molecule type" value="Genomic_DNA"/>
</dbReference>
<feature type="domain" description="Tripartite ATP-independent periplasmic transporters DctQ component" evidence="10">
    <location>
        <begin position="26"/>
        <end position="158"/>
    </location>
</feature>
<keyword evidence="7 9" id="KW-0472">Membrane</keyword>
<evidence type="ECO:0000256" key="1">
    <source>
        <dbReference type="ARBA" id="ARBA00004429"/>
    </source>
</evidence>
<dbReference type="Pfam" id="PF04290">
    <property type="entry name" value="DctQ"/>
    <property type="match status" value="1"/>
</dbReference>
<dbReference type="PANTHER" id="PTHR35011">
    <property type="entry name" value="2,3-DIKETO-L-GULONATE TRAP TRANSPORTER SMALL PERMEASE PROTEIN YIAM"/>
    <property type="match status" value="1"/>
</dbReference>
<evidence type="ECO:0000256" key="7">
    <source>
        <dbReference type="ARBA" id="ARBA00023136"/>
    </source>
</evidence>
<proteinExistence type="inferred from homology"/>
<sequence>MGLFLRWFDRLEVLSLRLSQVALVIMMLLTTSDAVSRYIFNQSIVGAYEITEMYVMVALVFLSMSFVKKVDGHIRLDILFEKFPIKVQHFLDAFYSLLAAAMFFFIGLRGLNMTLEAIQYQYVAAGLINLPLWLSYIWLPIGSFLFVIRLLISSIRLILFRNKTTLKGEIL</sequence>
<dbReference type="AlphaFoldDB" id="A0A9X0YRW5"/>
<dbReference type="GO" id="GO:0022857">
    <property type="term" value="F:transmembrane transporter activity"/>
    <property type="evidence" value="ECO:0007669"/>
    <property type="project" value="TreeGrafter"/>
</dbReference>
<evidence type="ECO:0000256" key="3">
    <source>
        <dbReference type="ARBA" id="ARBA00022475"/>
    </source>
</evidence>
<keyword evidence="5 9" id="KW-0812">Transmembrane</keyword>
<protein>
    <submittedName>
        <fullName evidence="11">TRAP-type C4-dicarboxylate transport system permease small subunit</fullName>
    </submittedName>
</protein>
<organism evidence="11 12">
    <name type="scientific">Oceanobacillus polygoni</name>
    <dbReference type="NCBI Taxonomy" id="1235259"/>
    <lineage>
        <taxon>Bacteria</taxon>
        <taxon>Bacillati</taxon>
        <taxon>Bacillota</taxon>
        <taxon>Bacilli</taxon>
        <taxon>Bacillales</taxon>
        <taxon>Bacillaceae</taxon>
        <taxon>Oceanobacillus</taxon>
    </lineage>
</organism>
<dbReference type="RefSeq" id="WP_149474114.1">
    <property type="nucleotide sequence ID" value="NZ_JAGGMB010000001.1"/>
</dbReference>